<reference evidence="1" key="1">
    <citation type="submission" date="2023-06" db="EMBL/GenBank/DDBJ databases">
        <authorList>
            <consortium name="Lawrence Berkeley National Laboratory"/>
            <person name="Ahrendt S."/>
            <person name="Sahu N."/>
            <person name="Indic B."/>
            <person name="Wong-Bajracharya J."/>
            <person name="Merenyi Z."/>
            <person name="Ke H.-M."/>
            <person name="Monk M."/>
            <person name="Kocsube S."/>
            <person name="Drula E."/>
            <person name="Lipzen A."/>
            <person name="Balint B."/>
            <person name="Henrissat B."/>
            <person name="Andreopoulos B."/>
            <person name="Martin F.M."/>
            <person name="Harder C.B."/>
            <person name="Rigling D."/>
            <person name="Ford K.L."/>
            <person name="Foster G.D."/>
            <person name="Pangilinan J."/>
            <person name="Papanicolaou A."/>
            <person name="Barry K."/>
            <person name="LaButti K."/>
            <person name="Viragh M."/>
            <person name="Koriabine M."/>
            <person name="Yan M."/>
            <person name="Riley R."/>
            <person name="Champramary S."/>
            <person name="Plett K.L."/>
            <person name="Tsai I.J."/>
            <person name="Slot J."/>
            <person name="Sipos G."/>
            <person name="Plett J."/>
            <person name="Nagy L.G."/>
            <person name="Grigoriev I.V."/>
        </authorList>
    </citation>
    <scope>NUCLEOTIDE SEQUENCE</scope>
    <source>
        <strain evidence="1">CCBAS 213</strain>
    </source>
</reference>
<sequence length="359" mass="41359">MDKSTASSSEYSRNGAYETEDEYKLLAEISISSLTELGKVESSIIVPKQRAYINRWVISSSLADTSCATLDVRGLLNWFNITLRTSYTLENPSLLFLLEDCIANNHDFGGVYSHLRPVWYTDDWHTVKDKLFSRGKEDKEARQRALVGNRIVRTNVPVRRIWDLYSNRVVSSWVTYRSPLPISHAWMDEKDRVEVWTPINGYEWPVPIPKDANLDLIRIEMLNLGAEYVWLDVLCLRQKGGPRKHLRAEEWKLDVPTIGNVYHDNTVVCYLNGLGRPLNLTAGYLESDRCWFRRAWTLQEIGVRRIIVGDTPDGPLHTELIEEGSSHQEEILTRFHTQLRSLENIAMRSFAIFGVLADM</sequence>
<dbReference type="GeneID" id="85366281"/>
<evidence type="ECO:0000313" key="1">
    <source>
        <dbReference type="EMBL" id="KAK0455302.1"/>
    </source>
</evidence>
<name>A0AA39K669_ARMTA</name>
<dbReference type="AlphaFoldDB" id="A0AA39K669"/>
<organism evidence="1 2">
    <name type="scientific">Armillaria tabescens</name>
    <name type="common">Ringless honey mushroom</name>
    <name type="synonym">Agaricus tabescens</name>
    <dbReference type="NCBI Taxonomy" id="1929756"/>
    <lineage>
        <taxon>Eukaryota</taxon>
        <taxon>Fungi</taxon>
        <taxon>Dikarya</taxon>
        <taxon>Basidiomycota</taxon>
        <taxon>Agaricomycotina</taxon>
        <taxon>Agaricomycetes</taxon>
        <taxon>Agaricomycetidae</taxon>
        <taxon>Agaricales</taxon>
        <taxon>Marasmiineae</taxon>
        <taxon>Physalacriaceae</taxon>
        <taxon>Desarmillaria</taxon>
    </lineage>
</organism>
<evidence type="ECO:0000313" key="2">
    <source>
        <dbReference type="Proteomes" id="UP001175211"/>
    </source>
</evidence>
<dbReference type="EMBL" id="JAUEPS010000026">
    <property type="protein sequence ID" value="KAK0455302.1"/>
    <property type="molecule type" value="Genomic_DNA"/>
</dbReference>
<keyword evidence="2" id="KW-1185">Reference proteome</keyword>
<protein>
    <recommendedName>
        <fullName evidence="3">Heterokaryon incompatibility domain-containing protein</fullName>
    </recommendedName>
</protein>
<accession>A0AA39K669</accession>
<dbReference type="Proteomes" id="UP001175211">
    <property type="component" value="Unassembled WGS sequence"/>
</dbReference>
<comment type="caution">
    <text evidence="1">The sequence shown here is derived from an EMBL/GenBank/DDBJ whole genome shotgun (WGS) entry which is preliminary data.</text>
</comment>
<proteinExistence type="predicted"/>
<evidence type="ECO:0008006" key="3">
    <source>
        <dbReference type="Google" id="ProtNLM"/>
    </source>
</evidence>
<dbReference type="RefSeq" id="XP_060328812.1">
    <property type="nucleotide sequence ID" value="XM_060482733.1"/>
</dbReference>
<gene>
    <name evidence="1" type="ORF">EV420DRAFT_594194</name>
</gene>